<feature type="transmembrane region" description="Helical" evidence="1">
    <location>
        <begin position="9"/>
        <end position="28"/>
    </location>
</feature>
<dbReference type="InterPro" id="IPR017195">
    <property type="entry name" value="ABC_thiamin-permease_prd"/>
</dbReference>
<evidence type="ECO:0000313" key="2">
    <source>
        <dbReference type="EMBL" id="GIH20585.1"/>
    </source>
</evidence>
<feature type="transmembrane region" description="Helical" evidence="1">
    <location>
        <begin position="48"/>
        <end position="64"/>
    </location>
</feature>
<organism evidence="2 3">
    <name type="scientific">Rugosimonospora africana</name>
    <dbReference type="NCBI Taxonomy" id="556532"/>
    <lineage>
        <taxon>Bacteria</taxon>
        <taxon>Bacillati</taxon>
        <taxon>Actinomycetota</taxon>
        <taxon>Actinomycetes</taxon>
        <taxon>Micromonosporales</taxon>
        <taxon>Micromonosporaceae</taxon>
        <taxon>Rugosimonospora</taxon>
    </lineage>
</organism>
<gene>
    <name evidence="2" type="ORF">Raf01_87570</name>
</gene>
<dbReference type="RefSeq" id="WP_203924009.1">
    <property type="nucleotide sequence ID" value="NZ_BONZ01000101.1"/>
</dbReference>
<keyword evidence="1" id="KW-1133">Transmembrane helix</keyword>
<proteinExistence type="predicted"/>
<name>A0A8J3R391_9ACTN</name>
<dbReference type="Proteomes" id="UP000642748">
    <property type="component" value="Unassembled WGS sequence"/>
</dbReference>
<evidence type="ECO:0000313" key="3">
    <source>
        <dbReference type="Proteomes" id="UP000642748"/>
    </source>
</evidence>
<accession>A0A8J3R391</accession>
<dbReference type="EMBL" id="BONZ01000101">
    <property type="protein sequence ID" value="GIH20585.1"/>
    <property type="molecule type" value="Genomic_DNA"/>
</dbReference>
<dbReference type="PIRSF" id="PIRSF037394">
    <property type="entry name" value="ABC_thiamine-permease_YkoE_prd"/>
    <property type="match status" value="1"/>
</dbReference>
<protein>
    <submittedName>
        <fullName evidence="2">ABC transporter permease</fullName>
    </submittedName>
</protein>
<feature type="transmembrane region" description="Helical" evidence="1">
    <location>
        <begin position="152"/>
        <end position="170"/>
    </location>
</feature>
<keyword evidence="1" id="KW-0812">Transmembrane</keyword>
<keyword evidence="3" id="KW-1185">Reference proteome</keyword>
<reference evidence="2" key="1">
    <citation type="submission" date="2021-01" db="EMBL/GenBank/DDBJ databases">
        <title>Whole genome shotgun sequence of Rugosimonospora africana NBRC 104875.</title>
        <authorList>
            <person name="Komaki H."/>
            <person name="Tamura T."/>
        </authorList>
    </citation>
    <scope>NUCLEOTIDE SEQUENCE</scope>
    <source>
        <strain evidence="2">NBRC 104875</strain>
    </source>
</reference>
<dbReference type="Pfam" id="PF09819">
    <property type="entry name" value="ABC_cobalt"/>
    <property type="match status" value="1"/>
</dbReference>
<keyword evidence="1" id="KW-0472">Membrane</keyword>
<comment type="caution">
    <text evidence="2">The sequence shown here is derived from an EMBL/GenBank/DDBJ whole genome shotgun (WGS) entry which is preliminary data.</text>
</comment>
<sequence>MDNRRWRTVDIVVAAVIAVAFGVVFYAWDQLWNGLENAFPGFPPLRAVLNGVWFLPAVVGPLVIRKPGAGLFTEAVASTIEALLGAKWGLATILYGLMQGFGGEIPFAATGYRTSKLPTALVGGLLAGAAAGLLDVVLYYPTWSGAWQIGQVAVSAASGMVITGLGGWALTRGLAQTGVLDRFPAGRERAAV</sequence>
<evidence type="ECO:0000256" key="1">
    <source>
        <dbReference type="SAM" id="Phobius"/>
    </source>
</evidence>
<dbReference type="AlphaFoldDB" id="A0A8J3R391"/>
<feature type="transmembrane region" description="Helical" evidence="1">
    <location>
        <begin position="117"/>
        <end position="140"/>
    </location>
</feature>